<dbReference type="EMBL" id="BMNG01000026">
    <property type="protein sequence ID" value="GGO59041.1"/>
    <property type="molecule type" value="Genomic_DNA"/>
</dbReference>
<evidence type="ECO:0000313" key="1">
    <source>
        <dbReference type="EMBL" id="GGO59041.1"/>
    </source>
</evidence>
<sequence length="151" mass="17133">MHSMKDTMRILVVPTATALTIQQNAGNVCVWCPRPIFPSEGVDLGGARGWAPHAYRTCYRLQTRALVTYFDWVDHLHGCVPCRAALCDTSRSHLRVHLEAREKARRPAPYCGWCRHTVSQDRLFIPYVWRGNSRPMLSYAHVPDCSLPADA</sequence>
<comment type="caution">
    <text evidence="1">The sequence shown here is derived from an EMBL/GenBank/DDBJ whole genome shotgun (WGS) entry which is preliminary data.</text>
</comment>
<name>A0ABQ2MZV4_9ACTN</name>
<organism evidence="1 2">
    <name type="scientific">Streptomyces lasiicapitis</name>
    <dbReference type="NCBI Taxonomy" id="1923961"/>
    <lineage>
        <taxon>Bacteria</taxon>
        <taxon>Bacillati</taxon>
        <taxon>Actinomycetota</taxon>
        <taxon>Actinomycetes</taxon>
        <taxon>Kitasatosporales</taxon>
        <taxon>Streptomycetaceae</taxon>
        <taxon>Streptomyces</taxon>
    </lineage>
</organism>
<keyword evidence="2" id="KW-1185">Reference proteome</keyword>
<protein>
    <recommendedName>
        <fullName evidence="3">C2H2-type domain-containing protein</fullName>
    </recommendedName>
</protein>
<evidence type="ECO:0000313" key="2">
    <source>
        <dbReference type="Proteomes" id="UP000656881"/>
    </source>
</evidence>
<evidence type="ECO:0008006" key="3">
    <source>
        <dbReference type="Google" id="ProtNLM"/>
    </source>
</evidence>
<dbReference type="Proteomes" id="UP000656881">
    <property type="component" value="Unassembled WGS sequence"/>
</dbReference>
<gene>
    <name evidence="1" type="ORF">GCM10012286_79730</name>
</gene>
<reference evidence="2" key="1">
    <citation type="journal article" date="2019" name="Int. J. Syst. Evol. Microbiol.">
        <title>The Global Catalogue of Microorganisms (GCM) 10K type strain sequencing project: providing services to taxonomists for standard genome sequencing and annotation.</title>
        <authorList>
            <consortium name="The Broad Institute Genomics Platform"/>
            <consortium name="The Broad Institute Genome Sequencing Center for Infectious Disease"/>
            <person name="Wu L."/>
            <person name="Ma J."/>
        </authorList>
    </citation>
    <scope>NUCLEOTIDE SEQUENCE [LARGE SCALE GENOMIC DNA]</scope>
    <source>
        <strain evidence="2">CGMCC 4.7349</strain>
    </source>
</reference>
<accession>A0ABQ2MZV4</accession>
<proteinExistence type="predicted"/>
<dbReference type="RefSeq" id="WP_189177584.1">
    <property type="nucleotide sequence ID" value="NZ_BMNG01000026.1"/>
</dbReference>